<dbReference type="Proteomes" id="UP000279259">
    <property type="component" value="Unassembled WGS sequence"/>
</dbReference>
<accession>A0A427YLA9</accession>
<dbReference type="EMBL" id="RSCD01000007">
    <property type="protein sequence ID" value="RSH91837.1"/>
    <property type="molecule type" value="Genomic_DNA"/>
</dbReference>
<proteinExistence type="predicted"/>
<protein>
    <submittedName>
        <fullName evidence="1">Uncharacterized protein</fullName>
    </submittedName>
</protein>
<reference evidence="1 2" key="1">
    <citation type="submission" date="2018-11" db="EMBL/GenBank/DDBJ databases">
        <title>Genome sequence of Saitozyma podzolica DSM 27192.</title>
        <authorList>
            <person name="Aliyu H."/>
            <person name="Gorte O."/>
            <person name="Ochsenreither K."/>
        </authorList>
    </citation>
    <scope>NUCLEOTIDE SEQUENCE [LARGE SCALE GENOMIC DNA]</scope>
    <source>
        <strain evidence="1 2">DSM 27192</strain>
    </source>
</reference>
<gene>
    <name evidence="1" type="ORF">EHS25_009207</name>
</gene>
<organism evidence="1 2">
    <name type="scientific">Saitozyma podzolica</name>
    <dbReference type="NCBI Taxonomy" id="1890683"/>
    <lineage>
        <taxon>Eukaryota</taxon>
        <taxon>Fungi</taxon>
        <taxon>Dikarya</taxon>
        <taxon>Basidiomycota</taxon>
        <taxon>Agaricomycotina</taxon>
        <taxon>Tremellomycetes</taxon>
        <taxon>Tremellales</taxon>
        <taxon>Trimorphomycetaceae</taxon>
        <taxon>Saitozyma</taxon>
    </lineage>
</organism>
<comment type="caution">
    <text evidence="1">The sequence shown here is derived from an EMBL/GenBank/DDBJ whole genome shotgun (WGS) entry which is preliminary data.</text>
</comment>
<sequence>MEMPSLVPIVAVSPLQCVYRATQRADAFLPADTAVMCGEQGVFLVSPARRLPHRLLHRSGLLQQRSHSPSPLLELRIRTDSGARTRLRDLLQVLDVKAEGITELLTPGGLPFQLISDLV</sequence>
<name>A0A427YLA9_9TREE</name>
<evidence type="ECO:0000313" key="2">
    <source>
        <dbReference type="Proteomes" id="UP000279259"/>
    </source>
</evidence>
<keyword evidence="2" id="KW-1185">Reference proteome</keyword>
<dbReference type="AlphaFoldDB" id="A0A427YLA9"/>
<evidence type="ECO:0000313" key="1">
    <source>
        <dbReference type="EMBL" id="RSH91837.1"/>
    </source>
</evidence>